<evidence type="ECO:0000256" key="5">
    <source>
        <dbReference type="ARBA" id="ARBA00023136"/>
    </source>
</evidence>
<evidence type="ECO:0000256" key="1">
    <source>
        <dbReference type="ARBA" id="ARBA00004651"/>
    </source>
</evidence>
<dbReference type="AlphaFoldDB" id="A0A916ISY1"/>
<feature type="transmembrane region" description="Helical" evidence="6">
    <location>
        <begin position="187"/>
        <end position="206"/>
    </location>
</feature>
<feature type="transmembrane region" description="Helical" evidence="6">
    <location>
        <begin position="273"/>
        <end position="290"/>
    </location>
</feature>
<proteinExistence type="predicted"/>
<evidence type="ECO:0000256" key="2">
    <source>
        <dbReference type="ARBA" id="ARBA00022475"/>
    </source>
</evidence>
<keyword evidence="4 6" id="KW-1133">Transmembrane helix</keyword>
<keyword evidence="5 6" id="KW-0472">Membrane</keyword>
<keyword evidence="2" id="KW-1003">Cell membrane</keyword>
<feature type="transmembrane region" description="Helical" evidence="6">
    <location>
        <begin position="310"/>
        <end position="331"/>
    </location>
</feature>
<keyword evidence="3 6" id="KW-0812">Transmembrane</keyword>
<dbReference type="PANTHER" id="PTHR30250:SF11">
    <property type="entry name" value="O-ANTIGEN TRANSPORTER-RELATED"/>
    <property type="match status" value="1"/>
</dbReference>
<feature type="transmembrane region" description="Helical" evidence="6">
    <location>
        <begin position="27"/>
        <end position="48"/>
    </location>
</feature>
<evidence type="ECO:0000313" key="8">
    <source>
        <dbReference type="Proteomes" id="UP000672934"/>
    </source>
</evidence>
<organism evidence="7 8">
    <name type="scientific">Cupriavidus yeoncheonensis</name>
    <dbReference type="NCBI Taxonomy" id="1462994"/>
    <lineage>
        <taxon>Bacteria</taxon>
        <taxon>Pseudomonadati</taxon>
        <taxon>Pseudomonadota</taxon>
        <taxon>Betaproteobacteria</taxon>
        <taxon>Burkholderiales</taxon>
        <taxon>Burkholderiaceae</taxon>
        <taxon>Cupriavidus</taxon>
    </lineage>
</organism>
<evidence type="ECO:0000313" key="7">
    <source>
        <dbReference type="EMBL" id="CAG2134416.1"/>
    </source>
</evidence>
<dbReference type="PANTHER" id="PTHR30250">
    <property type="entry name" value="PST FAMILY PREDICTED COLANIC ACID TRANSPORTER"/>
    <property type="match status" value="1"/>
</dbReference>
<comment type="caution">
    <text evidence="7">The sequence shown here is derived from an EMBL/GenBank/DDBJ whole genome shotgun (WGS) entry which is preliminary data.</text>
</comment>
<feature type="transmembrane region" description="Helical" evidence="6">
    <location>
        <begin position="378"/>
        <end position="398"/>
    </location>
</feature>
<feature type="transmembrane region" description="Helical" evidence="6">
    <location>
        <begin position="404"/>
        <end position="422"/>
    </location>
</feature>
<feature type="transmembrane region" description="Helical" evidence="6">
    <location>
        <begin position="132"/>
        <end position="153"/>
    </location>
</feature>
<accession>A0A916ISY1</accession>
<evidence type="ECO:0000256" key="4">
    <source>
        <dbReference type="ARBA" id="ARBA00022989"/>
    </source>
</evidence>
<dbReference type="EMBL" id="CAJPUY010000004">
    <property type="protein sequence ID" value="CAG2134416.1"/>
    <property type="molecule type" value="Genomic_DNA"/>
</dbReference>
<dbReference type="InterPro" id="IPR002797">
    <property type="entry name" value="Polysacc_synth"/>
</dbReference>
<evidence type="ECO:0000256" key="6">
    <source>
        <dbReference type="SAM" id="Phobius"/>
    </source>
</evidence>
<keyword evidence="8" id="KW-1185">Reference proteome</keyword>
<name>A0A916ISY1_9BURK</name>
<feature type="transmembrane region" description="Helical" evidence="6">
    <location>
        <begin position="108"/>
        <end position="126"/>
    </location>
</feature>
<reference evidence="7" key="1">
    <citation type="submission" date="2021-03" db="EMBL/GenBank/DDBJ databases">
        <authorList>
            <person name="Peeters C."/>
        </authorList>
    </citation>
    <scope>NUCLEOTIDE SEQUENCE</scope>
    <source>
        <strain evidence="7">LMG 31506</strain>
    </source>
</reference>
<dbReference type="Proteomes" id="UP000672934">
    <property type="component" value="Unassembled WGS sequence"/>
</dbReference>
<dbReference type="Pfam" id="PF01943">
    <property type="entry name" value="Polysacc_synt"/>
    <property type="match status" value="1"/>
</dbReference>
<evidence type="ECO:0000256" key="3">
    <source>
        <dbReference type="ARBA" id="ARBA00022692"/>
    </source>
</evidence>
<feature type="transmembrane region" description="Helical" evidence="6">
    <location>
        <begin position="162"/>
        <end position="181"/>
    </location>
</feature>
<dbReference type="GO" id="GO:0005886">
    <property type="term" value="C:plasma membrane"/>
    <property type="evidence" value="ECO:0007669"/>
    <property type="project" value="UniProtKB-SubCell"/>
</dbReference>
<feature type="transmembrane region" description="Helical" evidence="6">
    <location>
        <begin position="351"/>
        <end position="371"/>
    </location>
</feature>
<protein>
    <submittedName>
        <fullName evidence="7">O-antigen transporter</fullName>
    </submittedName>
</protein>
<comment type="subcellular location">
    <subcellularLocation>
        <location evidence="1">Cell membrane</location>
        <topology evidence="1">Multi-pass membrane protein</topology>
    </subcellularLocation>
</comment>
<feature type="transmembrane region" description="Helical" evidence="6">
    <location>
        <begin position="233"/>
        <end position="253"/>
    </location>
</feature>
<sequence>MPGAPPRYRANHDVSDKPMPPSIRATAAYLLLIQAGNYLFPLLLLPFLGRVLGVREFGVLAYCQALAQYLILLTDYGHNLTATRLVSLQRDDPQAVAEVYSATMGAKLLLILVSALLMLGAVGMVPSLREHWGILAAAFVGVVASAITPFWLYQGQERMKSLVLPNFISKAVSLSCVLAWVRGPGDAALAALGISIGTVILAAAALSGVHRQRLATLVAVPVRAIVASLREGYPVFLSLVLVSFYVNFNAILLNYFHGPVAVGQFSMADKIRIAGQTVFTVIGTAFFPRISQYNATDAAAAQALMRKAMLAVFGSSVAMFIAIEVFADLGIRMWLGEPFHAAIFLLRLEGVLLPLTSIAFVFGNLGLLALGRHRLVQNIYAAVTLLHLVYVVPFVLYLGAEGTVISVILTEAFGAAAFAVCYRRETASSVSILKIHERPSTTEIQA</sequence>
<gene>
    <name evidence="7" type="primary">rfbX</name>
    <name evidence="7" type="ORF">LMG31506_01381</name>
</gene>
<dbReference type="InterPro" id="IPR050833">
    <property type="entry name" value="Poly_Biosynth_Transport"/>
</dbReference>